<gene>
    <name evidence="9" type="ORF">UFOPK2165_00095</name>
</gene>
<evidence type="ECO:0000256" key="2">
    <source>
        <dbReference type="ARBA" id="ARBA00022448"/>
    </source>
</evidence>
<feature type="transmembrane region" description="Helical" evidence="8">
    <location>
        <begin position="372"/>
        <end position="392"/>
    </location>
</feature>
<feature type="transmembrane region" description="Helical" evidence="8">
    <location>
        <begin position="79"/>
        <end position="106"/>
    </location>
</feature>
<evidence type="ECO:0000256" key="6">
    <source>
        <dbReference type="ARBA" id="ARBA00023065"/>
    </source>
</evidence>
<dbReference type="InterPro" id="IPR003445">
    <property type="entry name" value="Cat_transpt"/>
</dbReference>
<evidence type="ECO:0000313" key="9">
    <source>
        <dbReference type="EMBL" id="CAB4638238.1"/>
    </source>
</evidence>
<accession>A0A6J6JP31</accession>
<reference evidence="9" key="1">
    <citation type="submission" date="2020-05" db="EMBL/GenBank/DDBJ databases">
        <authorList>
            <person name="Chiriac C."/>
            <person name="Salcher M."/>
            <person name="Ghai R."/>
            <person name="Kavagutti S V."/>
        </authorList>
    </citation>
    <scope>NUCLEOTIDE SEQUENCE</scope>
</reference>
<protein>
    <submittedName>
        <fullName evidence="9">Unannotated protein</fullName>
    </submittedName>
</protein>
<organism evidence="9">
    <name type="scientific">freshwater metagenome</name>
    <dbReference type="NCBI Taxonomy" id="449393"/>
    <lineage>
        <taxon>unclassified sequences</taxon>
        <taxon>metagenomes</taxon>
        <taxon>ecological metagenomes</taxon>
    </lineage>
</organism>
<dbReference type="PANTHER" id="PTHR32024:SF1">
    <property type="entry name" value="KTR SYSTEM POTASSIUM UPTAKE PROTEIN B"/>
    <property type="match status" value="1"/>
</dbReference>
<comment type="subcellular location">
    <subcellularLocation>
        <location evidence="1">Cell membrane</location>
        <topology evidence="1">Multi-pass membrane protein</topology>
    </subcellularLocation>
</comment>
<dbReference type="GO" id="GO:0030001">
    <property type="term" value="P:metal ion transport"/>
    <property type="evidence" value="ECO:0007669"/>
    <property type="project" value="UniProtKB-ARBA"/>
</dbReference>
<feature type="transmembrane region" description="Helical" evidence="8">
    <location>
        <begin position="251"/>
        <end position="270"/>
    </location>
</feature>
<keyword evidence="7 8" id="KW-0472">Membrane</keyword>
<sequence>MDGSERGSLMSSRKGLHPTRVVAAAFTAIILLGTFLLWLPISAAEGKFTPLVDALFTSTSAVTVTGLGTLDTETHWSMFGHWVIAILIQVGGFGIVGFASLVGYLLEGRISLKNKMSTSSEASVSVAPDIKTLLKNIAKLMLGFQAVLFVFLFIRFLTFYNYDWQDALGHGVFHALASFNNAGFALYSDSLMGFARDGWIIVPVFITVFLASLGFPVLVEIRDRLKLKVFALIGKKPDYWMKPQWSLNSRIVLWSSFVLLFAGAIGIGILEWNNPRTLGPLDATSKIFDSIFASVMPRTAGFNAMDVGAMHPASWLGTEILMFIGGASASTAGGIKLGTAVVLFYIIYTEIRGEAAVNIGNRRLPRSMQRQALAIVSITSFVIIASVMLLRLTTSFTLDQILFEVVSATGTVGLSTGITADLPDHAKFLLSLLMLFGRLGPIVVATSLALRKTRKHFEYPRERPLIG</sequence>
<evidence type="ECO:0000256" key="7">
    <source>
        <dbReference type="ARBA" id="ARBA00023136"/>
    </source>
</evidence>
<feature type="transmembrane region" description="Helical" evidence="8">
    <location>
        <begin position="198"/>
        <end position="219"/>
    </location>
</feature>
<proteinExistence type="predicted"/>
<dbReference type="GO" id="GO:0008324">
    <property type="term" value="F:monoatomic cation transmembrane transporter activity"/>
    <property type="evidence" value="ECO:0007669"/>
    <property type="project" value="InterPro"/>
</dbReference>
<dbReference type="Pfam" id="PF02386">
    <property type="entry name" value="TrkH"/>
    <property type="match status" value="1"/>
</dbReference>
<evidence type="ECO:0000256" key="3">
    <source>
        <dbReference type="ARBA" id="ARBA00022475"/>
    </source>
</evidence>
<dbReference type="PANTHER" id="PTHR32024">
    <property type="entry name" value="TRK SYSTEM POTASSIUM UPTAKE PROTEIN TRKG-RELATED"/>
    <property type="match status" value="1"/>
</dbReference>
<keyword evidence="3" id="KW-1003">Cell membrane</keyword>
<keyword evidence="4 8" id="KW-0812">Transmembrane</keyword>
<name>A0A6J6JP31_9ZZZZ</name>
<dbReference type="EMBL" id="CAEZWA010000009">
    <property type="protein sequence ID" value="CAB4638238.1"/>
    <property type="molecule type" value="Genomic_DNA"/>
</dbReference>
<keyword evidence="5 8" id="KW-1133">Transmembrane helix</keyword>
<evidence type="ECO:0000256" key="8">
    <source>
        <dbReference type="SAM" id="Phobius"/>
    </source>
</evidence>
<keyword evidence="2" id="KW-0813">Transport</keyword>
<evidence type="ECO:0000256" key="1">
    <source>
        <dbReference type="ARBA" id="ARBA00004651"/>
    </source>
</evidence>
<dbReference type="GO" id="GO:0005886">
    <property type="term" value="C:plasma membrane"/>
    <property type="evidence" value="ECO:0007669"/>
    <property type="project" value="UniProtKB-SubCell"/>
</dbReference>
<evidence type="ECO:0000256" key="5">
    <source>
        <dbReference type="ARBA" id="ARBA00022989"/>
    </source>
</evidence>
<dbReference type="AlphaFoldDB" id="A0A6J6JP31"/>
<feature type="transmembrane region" description="Helical" evidence="8">
    <location>
        <begin position="428"/>
        <end position="450"/>
    </location>
</feature>
<feature type="transmembrane region" description="Helical" evidence="8">
    <location>
        <begin position="320"/>
        <end position="348"/>
    </location>
</feature>
<evidence type="ECO:0000256" key="4">
    <source>
        <dbReference type="ARBA" id="ARBA00022692"/>
    </source>
</evidence>
<feature type="transmembrane region" description="Helical" evidence="8">
    <location>
        <begin position="140"/>
        <end position="160"/>
    </location>
</feature>
<feature type="transmembrane region" description="Helical" evidence="8">
    <location>
        <begin position="21"/>
        <end position="41"/>
    </location>
</feature>
<keyword evidence="6" id="KW-0406">Ion transport</keyword>